<accession>A0A518CM70</accession>
<sequence>MISRLLVSVHTFGLCCLIMSLWLACTSFSCGEEESGKNQVDQKGLIGKVLGKSIYRSDVVGETDSEFRINVASAFLSPLLDKYKEEHKAEIDPTEKELIIVAGNLEKRLAEVEKEEGESEALTELQSGTPSPEAQLKMLEDALIEVKNFSPEEQEEIEQHKELLDQYSKRIELLRKEIQYPSYRLAIFMFGHWKFQKHLYDEFGGGRVMWQQRGVEAFDATHNLIKQFEEEKQFEVFDPKVREELYHYWTREDSPFLTADPERVKESFLQPEWLKGIEFDSEESEEKKPE</sequence>
<dbReference type="RefSeq" id="WP_144995620.1">
    <property type="nucleotide sequence ID" value="NZ_CP036281.1"/>
</dbReference>
<protein>
    <submittedName>
        <fullName evidence="2">Uncharacterized protein</fullName>
    </submittedName>
</protein>
<reference evidence="2 3" key="1">
    <citation type="submission" date="2019-02" db="EMBL/GenBank/DDBJ databases">
        <title>Deep-cultivation of Planctomycetes and their phenomic and genomic characterization uncovers novel biology.</title>
        <authorList>
            <person name="Wiegand S."/>
            <person name="Jogler M."/>
            <person name="Boedeker C."/>
            <person name="Pinto D."/>
            <person name="Vollmers J."/>
            <person name="Rivas-Marin E."/>
            <person name="Kohn T."/>
            <person name="Peeters S.H."/>
            <person name="Heuer A."/>
            <person name="Rast P."/>
            <person name="Oberbeckmann S."/>
            <person name="Bunk B."/>
            <person name="Jeske O."/>
            <person name="Meyerdierks A."/>
            <person name="Storesund J.E."/>
            <person name="Kallscheuer N."/>
            <person name="Luecker S."/>
            <person name="Lage O.M."/>
            <person name="Pohl T."/>
            <person name="Merkel B.J."/>
            <person name="Hornburger P."/>
            <person name="Mueller R.-W."/>
            <person name="Bruemmer F."/>
            <person name="Labrenz M."/>
            <person name="Spormann A.M."/>
            <person name="Op den Camp H."/>
            <person name="Overmann J."/>
            <person name="Amann R."/>
            <person name="Jetten M.S.M."/>
            <person name="Mascher T."/>
            <person name="Medema M.H."/>
            <person name="Devos D.P."/>
            <person name="Kaster A.-K."/>
            <person name="Ovreas L."/>
            <person name="Rohde M."/>
            <person name="Galperin M.Y."/>
            <person name="Jogler C."/>
        </authorList>
    </citation>
    <scope>NUCLEOTIDE SEQUENCE [LARGE SCALE GENOMIC DNA]</scope>
    <source>
        <strain evidence="2 3">Pla110</strain>
    </source>
</reference>
<keyword evidence="3" id="KW-1185">Reference proteome</keyword>
<organism evidence="2 3">
    <name type="scientific">Polystyrenella longa</name>
    <dbReference type="NCBI Taxonomy" id="2528007"/>
    <lineage>
        <taxon>Bacteria</taxon>
        <taxon>Pseudomonadati</taxon>
        <taxon>Planctomycetota</taxon>
        <taxon>Planctomycetia</taxon>
        <taxon>Planctomycetales</taxon>
        <taxon>Planctomycetaceae</taxon>
        <taxon>Polystyrenella</taxon>
    </lineage>
</organism>
<feature type="coiled-coil region" evidence="1">
    <location>
        <begin position="95"/>
        <end position="122"/>
    </location>
</feature>
<gene>
    <name evidence="2" type="ORF">Pla110_20560</name>
</gene>
<evidence type="ECO:0000256" key="1">
    <source>
        <dbReference type="SAM" id="Coils"/>
    </source>
</evidence>
<evidence type="ECO:0000313" key="2">
    <source>
        <dbReference type="EMBL" id="QDU80329.1"/>
    </source>
</evidence>
<keyword evidence="1" id="KW-0175">Coiled coil</keyword>
<proteinExistence type="predicted"/>
<dbReference type="OrthoDB" id="284673at2"/>
<dbReference type="PROSITE" id="PS51257">
    <property type="entry name" value="PROKAR_LIPOPROTEIN"/>
    <property type="match status" value="1"/>
</dbReference>
<evidence type="ECO:0000313" key="3">
    <source>
        <dbReference type="Proteomes" id="UP000317178"/>
    </source>
</evidence>
<dbReference type="KEGG" id="plon:Pla110_20560"/>
<name>A0A518CM70_9PLAN</name>
<feature type="coiled-coil region" evidence="1">
    <location>
        <begin position="150"/>
        <end position="177"/>
    </location>
</feature>
<dbReference type="Proteomes" id="UP000317178">
    <property type="component" value="Chromosome"/>
</dbReference>
<dbReference type="EMBL" id="CP036281">
    <property type="protein sequence ID" value="QDU80329.1"/>
    <property type="molecule type" value="Genomic_DNA"/>
</dbReference>
<dbReference type="AlphaFoldDB" id="A0A518CM70"/>